<keyword evidence="1" id="KW-0812">Transmembrane</keyword>
<reference evidence="2" key="1">
    <citation type="submission" date="2024-06" db="EMBL/GenBank/DDBJ databases">
        <title>Mesorhizobium karijinii sp. nov., a symbiont of the iconic Swainsona formosa from arid Australia.</title>
        <authorList>
            <person name="Hill Y.J."/>
            <person name="Watkin E.L.J."/>
            <person name="O'Hara G.W."/>
            <person name="Terpolilli J."/>
            <person name="Tye M.L."/>
            <person name="Kohlmeier M.G."/>
        </authorList>
    </citation>
    <scope>NUCLEOTIDE SEQUENCE</scope>
    <source>
        <strain evidence="2">WSM2240</strain>
        <plasmid evidence="2">pMk2240A</plasmid>
    </source>
</reference>
<geneLocation type="plasmid" evidence="2">
    <name>pMk2240A</name>
</geneLocation>
<keyword evidence="2" id="KW-0614">Plasmid</keyword>
<sequence>MGFAGTILANGCVAHLQREQVFVSGLGMSLRRHVVAASCFLTHLPRLNHDEGTKGSMALTWILAIVILVLAIAALVKFLTN</sequence>
<dbReference type="RefSeq" id="WP_353646676.1">
    <property type="nucleotide sequence ID" value="NZ_CP159256.1"/>
</dbReference>
<feature type="transmembrane region" description="Helical" evidence="1">
    <location>
        <begin position="58"/>
        <end position="79"/>
    </location>
</feature>
<name>A0AAU8D012_9HYPH</name>
<keyword evidence="1" id="KW-1133">Transmembrane helix</keyword>
<protein>
    <submittedName>
        <fullName evidence="2">Uncharacterized protein</fullName>
    </submittedName>
</protein>
<accession>A0AAU8D012</accession>
<evidence type="ECO:0000313" key="2">
    <source>
        <dbReference type="EMBL" id="XCG52474.1"/>
    </source>
</evidence>
<gene>
    <name evidence="2" type="ORF">ABVK50_30520</name>
</gene>
<evidence type="ECO:0000256" key="1">
    <source>
        <dbReference type="SAM" id="Phobius"/>
    </source>
</evidence>
<organism evidence="2">
    <name type="scientific">Mesorhizobium sp. WSM2240</name>
    <dbReference type="NCBI Taxonomy" id="3228851"/>
    <lineage>
        <taxon>Bacteria</taxon>
        <taxon>Pseudomonadati</taxon>
        <taxon>Pseudomonadota</taxon>
        <taxon>Alphaproteobacteria</taxon>
        <taxon>Hyphomicrobiales</taxon>
        <taxon>Phyllobacteriaceae</taxon>
        <taxon>Mesorhizobium</taxon>
    </lineage>
</organism>
<dbReference type="EMBL" id="CP159256">
    <property type="protein sequence ID" value="XCG52474.1"/>
    <property type="molecule type" value="Genomic_DNA"/>
</dbReference>
<keyword evidence="1" id="KW-0472">Membrane</keyword>
<dbReference type="AlphaFoldDB" id="A0AAU8D012"/>
<proteinExistence type="predicted"/>